<evidence type="ECO:0000259" key="2">
    <source>
        <dbReference type="Pfam" id="PF02470"/>
    </source>
</evidence>
<protein>
    <submittedName>
        <fullName evidence="4">Unannotated protein</fullName>
    </submittedName>
</protein>
<dbReference type="InterPro" id="IPR052336">
    <property type="entry name" value="MlaD_Phospholipid_Transporter"/>
</dbReference>
<evidence type="ECO:0000313" key="4">
    <source>
        <dbReference type="EMBL" id="CAB4734718.1"/>
    </source>
</evidence>
<proteinExistence type="predicted"/>
<reference evidence="4" key="1">
    <citation type="submission" date="2020-05" db="EMBL/GenBank/DDBJ databases">
        <authorList>
            <person name="Chiriac C."/>
            <person name="Salcher M."/>
            <person name="Ghai R."/>
            <person name="Kavagutti S V."/>
        </authorList>
    </citation>
    <scope>NUCLEOTIDE SEQUENCE</scope>
</reference>
<feature type="domain" description="Mammalian cell entry C-terminal" evidence="3">
    <location>
        <begin position="86"/>
        <end position="262"/>
    </location>
</feature>
<dbReference type="Pfam" id="PF02470">
    <property type="entry name" value="MlaD"/>
    <property type="match status" value="1"/>
</dbReference>
<dbReference type="PANTHER" id="PTHR33371:SF16">
    <property type="entry name" value="MCE-FAMILY PROTEIN MCE3F"/>
    <property type="match status" value="1"/>
</dbReference>
<sequence length="430" mass="45752">MRPPYLVEAQFEGVGGIYPRADVDLLGTRVGRVKELHPGPGSGTTVVLAIDRDVEIPTDVRAIIGSKSAIGEGFVELEPLSEGGRLLADGDTIPLEQTVSPPELDTLLGHLDALAASVPTDDLAVLLEEASTAVDGLGPTIGRLITDSRRLSTESLRNVEDLTALIRDARTVLDTQVALAPGTEQWAGELAGLTTKLREVDPTVISLYDHGLQASTAVTNLLDDNQQVLPVLLSDLLAVTTVASERIPGLRKTLVVFPWVLENGANTPRYCDDYDIDTGEPVESTCHYDEDGQPIYTLHLAQQLDALGAAGPITPCTQGYGGTERYRPDGQPIDGTGPPQPRDSDPNLRAHCAADPTDPSSPNVRGAQNITTPAYERSARRSSGDVALWNPATGVVTTGDRSVRIRGTRPPQGPAGLEWLLTLPVRSASR</sequence>
<dbReference type="InterPro" id="IPR005693">
    <property type="entry name" value="Mce"/>
</dbReference>
<dbReference type="Pfam" id="PF11887">
    <property type="entry name" value="Mce4_CUP1"/>
    <property type="match status" value="1"/>
</dbReference>
<dbReference type="AlphaFoldDB" id="A0A6J6SJ44"/>
<evidence type="ECO:0000259" key="3">
    <source>
        <dbReference type="Pfam" id="PF11887"/>
    </source>
</evidence>
<dbReference type="PANTHER" id="PTHR33371">
    <property type="entry name" value="INTERMEMBRANE PHOSPHOLIPID TRANSPORT SYSTEM BINDING PROTEIN MLAD-RELATED"/>
    <property type="match status" value="1"/>
</dbReference>
<gene>
    <name evidence="4" type="ORF">UFOPK2579_02809</name>
</gene>
<organism evidence="4">
    <name type="scientific">freshwater metagenome</name>
    <dbReference type="NCBI Taxonomy" id="449393"/>
    <lineage>
        <taxon>unclassified sequences</taxon>
        <taxon>metagenomes</taxon>
        <taxon>ecological metagenomes</taxon>
    </lineage>
</organism>
<feature type="domain" description="Mce/MlaD" evidence="2">
    <location>
        <begin position="4"/>
        <end position="79"/>
    </location>
</feature>
<evidence type="ECO:0000256" key="1">
    <source>
        <dbReference type="SAM" id="MobiDB-lite"/>
    </source>
</evidence>
<dbReference type="GO" id="GO:0005576">
    <property type="term" value="C:extracellular region"/>
    <property type="evidence" value="ECO:0007669"/>
    <property type="project" value="TreeGrafter"/>
</dbReference>
<dbReference type="EMBL" id="CAEZXR010000462">
    <property type="protein sequence ID" value="CAB4734718.1"/>
    <property type="molecule type" value="Genomic_DNA"/>
</dbReference>
<feature type="region of interest" description="Disordered" evidence="1">
    <location>
        <begin position="318"/>
        <end position="368"/>
    </location>
</feature>
<name>A0A6J6SJ44_9ZZZZ</name>
<dbReference type="InterPro" id="IPR024516">
    <property type="entry name" value="Mce_C"/>
</dbReference>
<feature type="compositionally biased region" description="Polar residues" evidence="1">
    <location>
        <begin position="358"/>
        <end position="368"/>
    </location>
</feature>
<accession>A0A6J6SJ44</accession>
<dbReference type="InterPro" id="IPR003399">
    <property type="entry name" value="Mce/MlaD"/>
</dbReference>
<dbReference type="NCBIfam" id="TIGR00996">
    <property type="entry name" value="Mtu_fam_mce"/>
    <property type="match status" value="1"/>
</dbReference>